<sequence>MGLYIETRIRRDLDDLWTHTQDPARHQRWDLRFTEIDYLARGRASRSASGTRPAYCRS</sequence>
<gene>
    <name evidence="1" type="ORF">SAV14893_020840</name>
</gene>
<dbReference type="EMBL" id="BJHX01000001">
    <property type="protein sequence ID" value="GDY62691.1"/>
    <property type="molecule type" value="Genomic_DNA"/>
</dbReference>
<dbReference type="Proteomes" id="UP000302139">
    <property type="component" value="Unassembled WGS sequence"/>
</dbReference>
<accession>A0A4D4LM86</accession>
<proteinExistence type="predicted"/>
<protein>
    <submittedName>
        <fullName evidence="1">Uncharacterized protein</fullName>
    </submittedName>
</protein>
<evidence type="ECO:0000313" key="1">
    <source>
        <dbReference type="EMBL" id="GDY62691.1"/>
    </source>
</evidence>
<evidence type="ECO:0000313" key="2">
    <source>
        <dbReference type="Proteomes" id="UP000302139"/>
    </source>
</evidence>
<comment type="caution">
    <text evidence="1">The sequence shown here is derived from an EMBL/GenBank/DDBJ whole genome shotgun (WGS) entry which is preliminary data.</text>
</comment>
<name>A0A4D4LM86_STRAX</name>
<reference evidence="1 2" key="1">
    <citation type="submission" date="2019-04" db="EMBL/GenBank/DDBJ databases">
        <title>Draft genome sequences of Streptomyces avermitilis NBRC 14893.</title>
        <authorList>
            <person name="Komaki H."/>
            <person name="Tamura T."/>
            <person name="Hosoyama A."/>
        </authorList>
    </citation>
    <scope>NUCLEOTIDE SEQUENCE [LARGE SCALE GENOMIC DNA]</scope>
    <source>
        <strain evidence="1 2">NBRC 14893</strain>
    </source>
</reference>
<organism evidence="1 2">
    <name type="scientific">Streptomyces avermitilis</name>
    <dbReference type="NCBI Taxonomy" id="33903"/>
    <lineage>
        <taxon>Bacteria</taxon>
        <taxon>Bacillati</taxon>
        <taxon>Actinomycetota</taxon>
        <taxon>Actinomycetes</taxon>
        <taxon>Kitasatosporales</taxon>
        <taxon>Streptomycetaceae</taxon>
        <taxon>Streptomyces</taxon>
    </lineage>
</organism>
<dbReference type="AlphaFoldDB" id="A0A4D4LM86"/>